<reference evidence="1 2" key="1">
    <citation type="submission" date="2019-10" db="EMBL/GenBank/DDBJ databases">
        <title>Genome sequence of Azospirillum melinis.</title>
        <authorList>
            <person name="Ambrosini A."/>
            <person name="Sant'Anna F.H."/>
            <person name="Cassan F.D."/>
            <person name="Souza E.M."/>
            <person name="Passaglia L.M.P."/>
        </authorList>
    </citation>
    <scope>NUCLEOTIDE SEQUENCE [LARGE SCALE GENOMIC DNA]</scope>
    <source>
        <strain evidence="1 2">TMCY0552</strain>
    </source>
</reference>
<accession>A0ABX2KSN5</accession>
<name>A0ABX2KSN5_9PROT</name>
<dbReference type="EMBL" id="WHOS01000073">
    <property type="protein sequence ID" value="NUB03775.1"/>
    <property type="molecule type" value="Genomic_DNA"/>
</dbReference>
<dbReference type="RefSeq" id="WP_174474646.1">
    <property type="nucleotide sequence ID" value="NZ_JAGINN010000033.1"/>
</dbReference>
<sequence>MAASADERPLLTDKYGRRLAKIIKREYGVRYTQALDIVAIQYGYTNWQDAQKAFASTDTSKWFAKRLARKEKTKKRLQLRSEQKLVLRIQEGRERFAKEGQGASPLWRYRSPIARMRMGEKWVPVDQLAATVVIFPKSDDAV</sequence>
<protein>
    <submittedName>
        <fullName evidence="1">Uncharacterized protein</fullName>
    </submittedName>
</protein>
<dbReference type="Proteomes" id="UP000605086">
    <property type="component" value="Unassembled WGS sequence"/>
</dbReference>
<evidence type="ECO:0000313" key="2">
    <source>
        <dbReference type="Proteomes" id="UP000605086"/>
    </source>
</evidence>
<gene>
    <name evidence="1" type="ORF">GBZ48_31665</name>
</gene>
<proteinExistence type="predicted"/>
<organism evidence="1 2">
    <name type="scientific">Azospirillum melinis</name>
    <dbReference type="NCBI Taxonomy" id="328839"/>
    <lineage>
        <taxon>Bacteria</taxon>
        <taxon>Pseudomonadati</taxon>
        <taxon>Pseudomonadota</taxon>
        <taxon>Alphaproteobacteria</taxon>
        <taxon>Rhodospirillales</taxon>
        <taxon>Azospirillaceae</taxon>
        <taxon>Azospirillum</taxon>
    </lineage>
</organism>
<comment type="caution">
    <text evidence="1">The sequence shown here is derived from an EMBL/GenBank/DDBJ whole genome shotgun (WGS) entry which is preliminary data.</text>
</comment>
<keyword evidence="2" id="KW-1185">Reference proteome</keyword>
<evidence type="ECO:0000313" key="1">
    <source>
        <dbReference type="EMBL" id="NUB03775.1"/>
    </source>
</evidence>